<evidence type="ECO:0000256" key="1">
    <source>
        <dbReference type="ARBA" id="ARBA00022490"/>
    </source>
</evidence>
<dbReference type="FunFam" id="3.30.300.70:FF:000001">
    <property type="entry name" value="Ribosome maturation factor RimP"/>
    <property type="match status" value="1"/>
</dbReference>
<comment type="function">
    <text evidence="3">Required for maturation of 30S ribosomal subunits.</text>
</comment>
<comment type="subcellular location">
    <subcellularLocation>
        <location evidence="3">Cytoplasm</location>
    </subcellularLocation>
</comment>
<accession>A0A9D1S5P4</accession>
<keyword evidence="1 3" id="KW-0963">Cytoplasm</keyword>
<dbReference type="Pfam" id="PF17384">
    <property type="entry name" value="DUF150_C"/>
    <property type="match status" value="1"/>
</dbReference>
<evidence type="ECO:0000259" key="4">
    <source>
        <dbReference type="Pfam" id="PF02576"/>
    </source>
</evidence>
<comment type="similarity">
    <text evidence="3">Belongs to the RimP family.</text>
</comment>
<gene>
    <name evidence="3" type="primary">rimP</name>
    <name evidence="6" type="ORF">IAB04_02495</name>
</gene>
<dbReference type="GO" id="GO:0006412">
    <property type="term" value="P:translation"/>
    <property type="evidence" value="ECO:0007669"/>
    <property type="project" value="TreeGrafter"/>
</dbReference>
<evidence type="ECO:0000313" key="7">
    <source>
        <dbReference type="Proteomes" id="UP000824111"/>
    </source>
</evidence>
<evidence type="ECO:0000256" key="3">
    <source>
        <dbReference type="HAMAP-Rule" id="MF_01077"/>
    </source>
</evidence>
<dbReference type="InterPro" id="IPR028998">
    <property type="entry name" value="RimP_C"/>
</dbReference>
<sequence length="152" mass="17218">MAKGIEAIAYEIGDPVAEALGVSIVDIEYKKEAGSWYLRIYIDKEGGVGLEECEQFSRAFGDEIDARDPIREPYCLEVSSPGVDRVLKKDREFLHYVGRHVEVKLYKAIHGIKEFDGILEGYRDGVVTVNAGGQIFEFDKKEAVFVRLYFVF</sequence>
<evidence type="ECO:0000259" key="5">
    <source>
        <dbReference type="Pfam" id="PF17384"/>
    </source>
</evidence>
<proteinExistence type="inferred from homology"/>
<dbReference type="Gene3D" id="2.30.30.180">
    <property type="entry name" value="Ribosome maturation factor RimP, C-terminal domain"/>
    <property type="match status" value="1"/>
</dbReference>
<dbReference type="PANTHER" id="PTHR33867:SF1">
    <property type="entry name" value="RIBOSOME MATURATION FACTOR RIMP"/>
    <property type="match status" value="1"/>
</dbReference>
<dbReference type="InterPro" id="IPR036847">
    <property type="entry name" value="RimP_C_sf"/>
</dbReference>
<dbReference type="Pfam" id="PF02576">
    <property type="entry name" value="RimP_N"/>
    <property type="match status" value="1"/>
</dbReference>
<dbReference type="Proteomes" id="UP000824111">
    <property type="component" value="Unassembled WGS sequence"/>
</dbReference>
<dbReference type="InterPro" id="IPR028989">
    <property type="entry name" value="RimP_N"/>
</dbReference>
<dbReference type="SUPFAM" id="SSF74942">
    <property type="entry name" value="YhbC-like, C-terminal domain"/>
    <property type="match status" value="1"/>
</dbReference>
<dbReference type="InterPro" id="IPR035956">
    <property type="entry name" value="RimP_N_sf"/>
</dbReference>
<dbReference type="CDD" id="cd01734">
    <property type="entry name" value="YlxS_C"/>
    <property type="match status" value="1"/>
</dbReference>
<organism evidence="6 7">
    <name type="scientific">Candidatus Avimonoglobus intestinipullorum</name>
    <dbReference type="NCBI Taxonomy" id="2840699"/>
    <lineage>
        <taxon>Bacteria</taxon>
        <taxon>Bacillati</taxon>
        <taxon>Bacillota</taxon>
        <taxon>Clostridia</taxon>
        <taxon>Eubacteriales</taxon>
        <taxon>Candidatus Avimonoglobus</taxon>
    </lineage>
</organism>
<reference evidence="6" key="2">
    <citation type="journal article" date="2021" name="PeerJ">
        <title>Extensive microbial diversity within the chicken gut microbiome revealed by metagenomics and culture.</title>
        <authorList>
            <person name="Gilroy R."/>
            <person name="Ravi A."/>
            <person name="Getino M."/>
            <person name="Pursley I."/>
            <person name="Horton D.L."/>
            <person name="Alikhan N.F."/>
            <person name="Baker D."/>
            <person name="Gharbi K."/>
            <person name="Hall N."/>
            <person name="Watson M."/>
            <person name="Adriaenssens E.M."/>
            <person name="Foster-Nyarko E."/>
            <person name="Jarju S."/>
            <person name="Secka A."/>
            <person name="Antonio M."/>
            <person name="Oren A."/>
            <person name="Chaudhuri R.R."/>
            <person name="La Ragione R."/>
            <person name="Hildebrand F."/>
            <person name="Pallen M.J."/>
        </authorList>
    </citation>
    <scope>NUCLEOTIDE SEQUENCE</scope>
    <source>
        <strain evidence="6">ChiSjej4B22-9803</strain>
    </source>
</reference>
<feature type="domain" description="Ribosome maturation factor RimP N-terminal" evidence="4">
    <location>
        <begin position="14"/>
        <end position="84"/>
    </location>
</feature>
<evidence type="ECO:0000256" key="2">
    <source>
        <dbReference type="ARBA" id="ARBA00022517"/>
    </source>
</evidence>
<evidence type="ECO:0000313" key="6">
    <source>
        <dbReference type="EMBL" id="HIU48214.1"/>
    </source>
</evidence>
<reference evidence="6" key="1">
    <citation type="submission" date="2020-10" db="EMBL/GenBank/DDBJ databases">
        <authorList>
            <person name="Gilroy R."/>
        </authorList>
    </citation>
    <scope>NUCLEOTIDE SEQUENCE</scope>
    <source>
        <strain evidence="6">ChiSjej4B22-9803</strain>
    </source>
</reference>
<dbReference type="AlphaFoldDB" id="A0A9D1S5P4"/>
<keyword evidence="2 3" id="KW-0690">Ribosome biogenesis</keyword>
<dbReference type="InterPro" id="IPR003728">
    <property type="entry name" value="Ribosome_maturation_RimP"/>
</dbReference>
<dbReference type="EMBL" id="DVND01000063">
    <property type="protein sequence ID" value="HIU48214.1"/>
    <property type="molecule type" value="Genomic_DNA"/>
</dbReference>
<dbReference type="Gene3D" id="3.30.300.70">
    <property type="entry name" value="RimP-like superfamily, N-terminal"/>
    <property type="match status" value="1"/>
</dbReference>
<dbReference type="GO" id="GO:0000028">
    <property type="term" value="P:ribosomal small subunit assembly"/>
    <property type="evidence" value="ECO:0007669"/>
    <property type="project" value="TreeGrafter"/>
</dbReference>
<dbReference type="SUPFAM" id="SSF75420">
    <property type="entry name" value="YhbC-like, N-terminal domain"/>
    <property type="match status" value="1"/>
</dbReference>
<comment type="caution">
    <text evidence="6">The sequence shown here is derived from an EMBL/GenBank/DDBJ whole genome shotgun (WGS) entry which is preliminary data.</text>
</comment>
<feature type="domain" description="Ribosome maturation factor RimP C-terminal" evidence="5">
    <location>
        <begin position="87"/>
        <end position="134"/>
    </location>
</feature>
<dbReference type="HAMAP" id="MF_01077">
    <property type="entry name" value="RimP"/>
    <property type="match status" value="1"/>
</dbReference>
<dbReference type="GO" id="GO:0005829">
    <property type="term" value="C:cytosol"/>
    <property type="evidence" value="ECO:0007669"/>
    <property type="project" value="TreeGrafter"/>
</dbReference>
<dbReference type="PANTHER" id="PTHR33867">
    <property type="entry name" value="RIBOSOME MATURATION FACTOR RIMP"/>
    <property type="match status" value="1"/>
</dbReference>
<protein>
    <recommendedName>
        <fullName evidence="3">Ribosome maturation factor RimP</fullName>
    </recommendedName>
</protein>
<name>A0A9D1S5P4_9FIRM</name>